<dbReference type="FunFam" id="3.20.20.140:FF:000014">
    <property type="entry name" value="5-methylthioadenosine/S-adenosylhomocysteine deaminase"/>
    <property type="match status" value="1"/>
</dbReference>
<dbReference type="EC" id="3.5.4.31" evidence="5"/>
<evidence type="ECO:0000256" key="1">
    <source>
        <dbReference type="ARBA" id="ARBA00006745"/>
    </source>
</evidence>
<dbReference type="EC" id="3.5.4.28" evidence="5"/>
<comment type="caution">
    <text evidence="5">Lacks conserved residue(s) required for the propagation of feature annotation.</text>
</comment>
<feature type="binding site" evidence="5">
    <location>
        <position position="306"/>
    </location>
    <ligand>
        <name>Zn(2+)</name>
        <dbReference type="ChEBI" id="CHEBI:29105"/>
    </ligand>
</feature>
<keyword evidence="4 5" id="KW-0862">Zinc</keyword>
<dbReference type="GO" id="GO:0050270">
    <property type="term" value="F:S-adenosylhomocysteine deaminase activity"/>
    <property type="evidence" value="ECO:0007669"/>
    <property type="project" value="UniProtKB-UniRule"/>
</dbReference>
<dbReference type="PANTHER" id="PTHR43794:SF11">
    <property type="entry name" value="AMIDOHYDROLASE-RELATED DOMAIN-CONTAINING PROTEIN"/>
    <property type="match status" value="1"/>
</dbReference>
<comment type="catalytic activity">
    <reaction evidence="5">
        <text>S-methyl-5'-thioadenosine + H2O + H(+) = S-methyl-5'-thioinosine + NH4(+)</text>
        <dbReference type="Rhea" id="RHEA:25025"/>
        <dbReference type="ChEBI" id="CHEBI:15377"/>
        <dbReference type="ChEBI" id="CHEBI:15378"/>
        <dbReference type="ChEBI" id="CHEBI:17509"/>
        <dbReference type="ChEBI" id="CHEBI:28938"/>
        <dbReference type="ChEBI" id="CHEBI:48595"/>
        <dbReference type="EC" id="3.5.4.31"/>
    </reaction>
</comment>
<dbReference type="InterPro" id="IPR011059">
    <property type="entry name" value="Metal-dep_hydrolase_composite"/>
</dbReference>
<dbReference type="SUPFAM" id="SSF51556">
    <property type="entry name" value="Metallo-dependent hydrolases"/>
    <property type="match status" value="1"/>
</dbReference>
<dbReference type="STRING" id="966.BTA35_0205890"/>
<evidence type="ECO:0000256" key="2">
    <source>
        <dbReference type="ARBA" id="ARBA00022723"/>
    </source>
</evidence>
<dbReference type="InterPro" id="IPR006680">
    <property type="entry name" value="Amidohydro-rel"/>
</dbReference>
<comment type="catalytic activity">
    <reaction evidence="5">
        <text>S-adenosyl-L-homocysteine + H2O + H(+) = S-inosyl-L-homocysteine + NH4(+)</text>
        <dbReference type="Rhea" id="RHEA:20716"/>
        <dbReference type="ChEBI" id="CHEBI:15377"/>
        <dbReference type="ChEBI" id="CHEBI:15378"/>
        <dbReference type="ChEBI" id="CHEBI:28938"/>
        <dbReference type="ChEBI" id="CHEBI:57856"/>
        <dbReference type="ChEBI" id="CHEBI:57985"/>
        <dbReference type="EC" id="3.5.4.28"/>
    </reaction>
</comment>
<dbReference type="InterPro" id="IPR050287">
    <property type="entry name" value="MTA/SAH_deaminase"/>
</dbReference>
<accession>A0A1T1HCG8</accession>
<feature type="binding site" evidence="5">
    <location>
        <position position="72"/>
    </location>
    <ligand>
        <name>Zn(2+)</name>
        <dbReference type="ChEBI" id="CHEBI:29105"/>
    </ligand>
</feature>
<proteinExistence type="inferred from homology"/>
<keyword evidence="3 5" id="KW-0378">Hydrolase</keyword>
<dbReference type="PANTHER" id="PTHR43794">
    <property type="entry name" value="AMINOHYDROLASE SSNA-RELATED"/>
    <property type="match status" value="1"/>
</dbReference>
<name>A0A1T1HCG8_OCELI</name>
<protein>
    <recommendedName>
        <fullName evidence="5">5-methylthioadenosine/S-adenosylhomocysteine deaminase</fullName>
        <shortName evidence="5">MTA/SAH deaminase</shortName>
        <ecNumber evidence="5">3.5.4.28</ecNumber>
        <ecNumber evidence="5">3.5.4.31</ecNumber>
    </recommendedName>
</protein>
<dbReference type="AlphaFoldDB" id="A0A1T1HCG8"/>
<dbReference type="EMBL" id="MTSD02000002">
    <property type="protein sequence ID" value="OOV87568.1"/>
    <property type="molecule type" value="Genomic_DNA"/>
</dbReference>
<comment type="similarity">
    <text evidence="1">Belongs to the metallo-dependent hydrolases superfamily. ATZ/TRZ family.</text>
</comment>
<evidence type="ECO:0000313" key="7">
    <source>
        <dbReference type="EMBL" id="OOV87568.1"/>
    </source>
</evidence>
<dbReference type="GO" id="GO:0090614">
    <property type="term" value="F:5'-methylthioadenosine deaminase activity"/>
    <property type="evidence" value="ECO:0007669"/>
    <property type="project" value="UniProtKB-UniRule"/>
</dbReference>
<dbReference type="GO" id="GO:0046872">
    <property type="term" value="F:metal ion binding"/>
    <property type="evidence" value="ECO:0007669"/>
    <property type="project" value="UniProtKB-KW"/>
</dbReference>
<comment type="cofactor">
    <cofactor evidence="5">
        <name>Zn(2+)</name>
        <dbReference type="ChEBI" id="CHEBI:29105"/>
    </cofactor>
    <text evidence="5">Binds 1 zinc ion per subunit.</text>
</comment>
<evidence type="ECO:0000256" key="5">
    <source>
        <dbReference type="HAMAP-Rule" id="MF_01281"/>
    </source>
</evidence>
<organism evidence="7 8">
    <name type="scientific">Oceanospirillum linum</name>
    <dbReference type="NCBI Taxonomy" id="966"/>
    <lineage>
        <taxon>Bacteria</taxon>
        <taxon>Pseudomonadati</taxon>
        <taxon>Pseudomonadota</taxon>
        <taxon>Gammaproteobacteria</taxon>
        <taxon>Oceanospirillales</taxon>
        <taxon>Oceanospirillaceae</taxon>
        <taxon>Oceanospirillum</taxon>
    </lineage>
</organism>
<dbReference type="InterPro" id="IPR032466">
    <property type="entry name" value="Metal_Hydrolase"/>
</dbReference>
<dbReference type="Pfam" id="PF01979">
    <property type="entry name" value="Amidohydro_1"/>
    <property type="match status" value="1"/>
</dbReference>
<feature type="binding site" evidence="5">
    <location>
        <position position="70"/>
    </location>
    <ligand>
        <name>Zn(2+)</name>
        <dbReference type="ChEBI" id="CHEBI:29105"/>
    </ligand>
</feature>
<keyword evidence="8" id="KW-1185">Reference proteome</keyword>
<gene>
    <name evidence="5" type="primary">mtaD</name>
    <name evidence="7" type="ORF">BTA35_0205890</name>
</gene>
<evidence type="ECO:0000256" key="4">
    <source>
        <dbReference type="ARBA" id="ARBA00022833"/>
    </source>
</evidence>
<feature type="binding site" evidence="5">
    <location>
        <position position="306"/>
    </location>
    <ligand>
        <name>substrate</name>
    </ligand>
</feature>
<reference evidence="7" key="1">
    <citation type="submission" date="2017-02" db="EMBL/GenBank/DDBJ databases">
        <title>Draft Genome Sequence of the Salt Water Bacterium Oceanospirillum linum ATCC 11336.</title>
        <authorList>
            <person name="Trachtenberg A.M."/>
            <person name="Carney J.G."/>
            <person name="Linnane J.D."/>
            <person name="Rheaume B.A."/>
            <person name="Pitts N.L."/>
            <person name="Mykles D.L."/>
            <person name="Maclea K.S."/>
        </authorList>
    </citation>
    <scope>NUCLEOTIDE SEQUENCE [LARGE SCALE GENOMIC DNA]</scope>
    <source>
        <strain evidence="7">ATCC 11336</strain>
    </source>
</reference>
<keyword evidence="2 5" id="KW-0479">Metal-binding</keyword>
<feature type="binding site" evidence="5">
    <location>
        <position position="99"/>
    </location>
    <ligand>
        <name>substrate</name>
    </ligand>
</feature>
<comment type="function">
    <text evidence="5">Catalyzes the deamination of 5-methylthioadenosine and S-adenosyl-L-homocysteine into 5-methylthioinosine and S-inosyl-L-homocysteine, respectively. Is also able to deaminate adenosine.</text>
</comment>
<dbReference type="CDD" id="cd01298">
    <property type="entry name" value="ATZ_TRZ_like"/>
    <property type="match status" value="1"/>
</dbReference>
<comment type="caution">
    <text evidence="7">The sequence shown here is derived from an EMBL/GenBank/DDBJ whole genome shotgun (WGS) entry which is preliminary data.</text>
</comment>
<dbReference type="SUPFAM" id="SSF51338">
    <property type="entry name" value="Composite domain of metallo-dependent hydrolases"/>
    <property type="match status" value="1"/>
</dbReference>
<evidence type="ECO:0000313" key="8">
    <source>
        <dbReference type="Proteomes" id="UP000190064"/>
    </source>
</evidence>
<dbReference type="InterPro" id="IPR023512">
    <property type="entry name" value="Deaminase_MtaD/DadD"/>
</dbReference>
<feature type="binding site" evidence="5">
    <location>
        <position position="222"/>
    </location>
    <ligand>
        <name>substrate</name>
    </ligand>
</feature>
<comment type="similarity">
    <text evidence="5">Belongs to the metallo-dependent hydrolases superfamily. MTA/SAH deaminase family.</text>
</comment>
<dbReference type="HAMAP" id="MF_01281">
    <property type="entry name" value="MTA_SAH_deamin"/>
    <property type="match status" value="1"/>
</dbReference>
<dbReference type="RefSeq" id="WP_078318899.1">
    <property type="nucleotide sequence ID" value="NZ_FXTS01000002.1"/>
</dbReference>
<dbReference type="Proteomes" id="UP000190064">
    <property type="component" value="Unassembled WGS sequence"/>
</dbReference>
<evidence type="ECO:0000256" key="3">
    <source>
        <dbReference type="ARBA" id="ARBA00022801"/>
    </source>
</evidence>
<feature type="binding site" evidence="5">
    <location>
        <position position="192"/>
    </location>
    <ligand>
        <name>substrate</name>
    </ligand>
</feature>
<dbReference type="Gene3D" id="2.30.40.10">
    <property type="entry name" value="Urease, subunit C, domain 1"/>
    <property type="match status" value="1"/>
</dbReference>
<sequence length="442" mass="48421">MTSQVDSLLHARWIVPVDEAQSVLEYHSIAIDQGKILDILPTDQARERYSAKHEQTLDDQLLMPGLINAHGHAAMSLFRGLADDLALMTWLQEHIWPAEAAFVSPEFVRDGTQLAIAEMLKSGTTCFSDMYFYPDIAAETASDLGMRAQICCPILDFPTPWAKDADEGIHKAIEVHAAQRHNALISIAFGPHAPYTVSDEPLRKIASIQEELQIPVQMHVHETAFEVAEAEKNGQRPISRLSQLGLLGPNFQAVHTTQLNEEDLSLLVRHNVKVIHCPESNLKLASGFCPVDKLIKSGVTVALGTDGAASNNDLDMFGEMQTAAQLAKAVSGDASSVPAYEALKMASLKGAEALGLEKITGSLEIGKAADIIAIDMSQPETQPVYNPTSQLVYTRMADKVKHVWVNGKMLVRDGILTQIDIEKLKQKARQWGEKIRAGDSHD</sequence>
<feature type="binding site" evidence="5">
    <location>
        <position position="219"/>
    </location>
    <ligand>
        <name>Zn(2+)</name>
        <dbReference type="ChEBI" id="CHEBI:29105"/>
    </ligand>
</feature>
<feature type="domain" description="Amidohydrolase-related" evidence="6">
    <location>
        <begin position="62"/>
        <end position="409"/>
    </location>
</feature>
<dbReference type="Gene3D" id="3.20.20.140">
    <property type="entry name" value="Metal-dependent hydrolases"/>
    <property type="match status" value="1"/>
</dbReference>
<evidence type="ECO:0000259" key="6">
    <source>
        <dbReference type="Pfam" id="PF01979"/>
    </source>
</evidence>
<dbReference type="NCBIfam" id="NF006549">
    <property type="entry name" value="PRK09045.1"/>
    <property type="match status" value="1"/>
</dbReference>